<organism evidence="2 3">
    <name type="scientific">Mycobacteroides salmoniphilum</name>
    <dbReference type="NCBI Taxonomy" id="404941"/>
    <lineage>
        <taxon>Bacteria</taxon>
        <taxon>Bacillati</taxon>
        <taxon>Actinomycetota</taxon>
        <taxon>Actinomycetes</taxon>
        <taxon>Mycobacteriales</taxon>
        <taxon>Mycobacteriaceae</taxon>
        <taxon>Mycobacteroides</taxon>
    </lineage>
</organism>
<feature type="compositionally biased region" description="Basic and acidic residues" evidence="1">
    <location>
        <begin position="1"/>
        <end position="12"/>
    </location>
</feature>
<dbReference type="InterPro" id="IPR036170">
    <property type="entry name" value="YezG-like_sf"/>
</dbReference>
<dbReference type="SUPFAM" id="SSF160424">
    <property type="entry name" value="BH3703-like"/>
    <property type="match status" value="1"/>
</dbReference>
<gene>
    <name evidence="2" type="ORF">CCUG60884_01240</name>
</gene>
<protein>
    <submittedName>
        <fullName evidence="2">Uncharacterized protein</fullName>
    </submittedName>
</protein>
<accession>A0A4R8SV78</accession>
<name>A0A4R8SV78_9MYCO</name>
<proteinExistence type="predicted"/>
<dbReference type="RefSeq" id="WP_134082805.1">
    <property type="nucleotide sequence ID" value="NZ_PECL01000007.1"/>
</dbReference>
<dbReference type="AlphaFoldDB" id="A0A4R8SV78"/>
<dbReference type="Proteomes" id="UP000294604">
    <property type="component" value="Unassembled WGS sequence"/>
</dbReference>
<feature type="region of interest" description="Disordered" evidence="1">
    <location>
        <begin position="1"/>
        <end position="24"/>
    </location>
</feature>
<reference evidence="2 3" key="1">
    <citation type="journal article" date="2019" name="Sci. Rep.">
        <title>Extended insight into the Mycobacterium chelonae-abscessus complex through whole genome sequencing of Mycobacterium salmoniphilum outbreak and Mycobacterium salmoniphilum-like strains.</title>
        <authorList>
            <person name="Behra P.R.K."/>
            <person name="Das S."/>
            <person name="Pettersson B.M.F."/>
            <person name="Shirreff L."/>
            <person name="DuCote T."/>
            <person name="Jacobsson K.G."/>
            <person name="Ennis D.G."/>
            <person name="Kirsebom L.A."/>
        </authorList>
    </citation>
    <scope>NUCLEOTIDE SEQUENCE [LARGE SCALE GENOMIC DNA]</scope>
    <source>
        <strain evidence="2 3">CCUG 60884</strain>
    </source>
</reference>
<evidence type="ECO:0000313" key="2">
    <source>
        <dbReference type="EMBL" id="TEA06103.1"/>
    </source>
</evidence>
<comment type="caution">
    <text evidence="2">The sequence shown here is derived from an EMBL/GenBank/DDBJ whole genome shotgun (WGS) entry which is preliminary data.</text>
</comment>
<evidence type="ECO:0000313" key="3">
    <source>
        <dbReference type="Proteomes" id="UP000294604"/>
    </source>
</evidence>
<dbReference type="EMBL" id="PECL01000007">
    <property type="protein sequence ID" value="TEA06103.1"/>
    <property type="molecule type" value="Genomic_DNA"/>
</dbReference>
<evidence type="ECO:0000256" key="1">
    <source>
        <dbReference type="SAM" id="MobiDB-lite"/>
    </source>
</evidence>
<sequence>MSDLPKADRTWPPHDTPGAPPVSDEVELHAADEPQRLLESIVRSLAEAASVAWEQLSGVFSLAGDEEVMQAVALTSLHSHSIPIDSEIADMIRLHRRISIGPEGPWLRLMFECVRDGELTVGFDYGAVELPSDHLLSGEAYQRDIAQYPRENVPLWLLAYTGNDGRQMRSAAQARATVSHGIGEVRVADDEIPPLPLLWARFAVLAAVGRGSNALVGAVTDPSYQRYSGWAGGCLLARLPGDRGVLSGGSDSSRLLSAAYRGMTAWPDLYPGAPDWLHNLYLDPRAAAGRLSFCYWWLNGHWYRAELSGLIAGADADAAWSYRDETAHGVPDVRTAEGAAEQVMTILRTIGVEPTDGTTGSALRLVRAAEDRTASERHLVELFAEGVPPTFDLAEALAQLDAADVLLPD</sequence>